<sequence length="108" mass="12044">MAFASLPDPDPKRSGKEVRLSVKEYGNICQHRDPSLSPFSNGGKNSVSVQGSTFRWDLTFVSTSNTGLTVSWRKGGGRTRRGENHKFLRRGGKGEYWKPYKPPKQNGS</sequence>
<reference evidence="2 3" key="1">
    <citation type="submission" date="2020-01" db="EMBL/GenBank/DDBJ databases">
        <authorList>
            <person name="Palmer J.M."/>
        </authorList>
    </citation>
    <scope>NUCLEOTIDE SEQUENCE [LARGE SCALE GENOMIC DNA]</scope>
    <source>
        <strain evidence="2 3">TWF970</strain>
    </source>
</reference>
<comment type="caution">
    <text evidence="2">The sequence shown here is derived from an EMBL/GenBank/DDBJ whole genome shotgun (WGS) entry which is preliminary data.</text>
</comment>
<feature type="region of interest" description="Disordered" evidence="1">
    <location>
        <begin position="72"/>
        <end position="108"/>
    </location>
</feature>
<dbReference type="EMBL" id="JAABOJ010000003">
    <property type="protein sequence ID" value="KAF3288631.1"/>
    <property type="molecule type" value="Genomic_DNA"/>
</dbReference>
<name>A0A7C8RG56_ORBOL</name>
<organism evidence="2 3">
    <name type="scientific">Orbilia oligospora</name>
    <name type="common">Nematode-trapping fungus</name>
    <name type="synonym">Arthrobotrys oligospora</name>
    <dbReference type="NCBI Taxonomy" id="2813651"/>
    <lineage>
        <taxon>Eukaryota</taxon>
        <taxon>Fungi</taxon>
        <taxon>Dikarya</taxon>
        <taxon>Ascomycota</taxon>
        <taxon>Pezizomycotina</taxon>
        <taxon>Orbiliomycetes</taxon>
        <taxon>Orbiliales</taxon>
        <taxon>Orbiliaceae</taxon>
        <taxon>Orbilia</taxon>
    </lineage>
</organism>
<proteinExistence type="predicted"/>
<gene>
    <name evidence="2" type="ORF">TWF970_005693</name>
</gene>
<dbReference type="AlphaFoldDB" id="A0A7C8RG56"/>
<evidence type="ECO:0000313" key="3">
    <source>
        <dbReference type="Proteomes" id="UP000474640"/>
    </source>
</evidence>
<dbReference type="Proteomes" id="UP000474640">
    <property type="component" value="Unassembled WGS sequence"/>
</dbReference>
<evidence type="ECO:0000256" key="1">
    <source>
        <dbReference type="SAM" id="MobiDB-lite"/>
    </source>
</evidence>
<feature type="compositionally biased region" description="Basic and acidic residues" evidence="1">
    <location>
        <begin position="80"/>
        <end position="98"/>
    </location>
</feature>
<evidence type="ECO:0000313" key="2">
    <source>
        <dbReference type="EMBL" id="KAF3288631.1"/>
    </source>
</evidence>
<accession>A0A7C8RG56</accession>
<protein>
    <submittedName>
        <fullName evidence="2">Uncharacterized protein</fullName>
    </submittedName>
</protein>